<dbReference type="PANTHER" id="PTHR22603">
    <property type="entry name" value="CHOLINE/ETHANOALAMINE KINASE"/>
    <property type="match status" value="1"/>
</dbReference>
<dbReference type="EMBL" id="JBBWWR010000020">
    <property type="protein sequence ID" value="KAK8940066.1"/>
    <property type="molecule type" value="Genomic_DNA"/>
</dbReference>
<evidence type="ECO:0008006" key="4">
    <source>
        <dbReference type="Google" id="ProtNLM"/>
    </source>
</evidence>
<sequence length="175" mass="19827">MGKESMCLSVGKMRSGHSSSCRGTDRVRACSRDSLMAAWRSSSMLGNWLKVAQSLCSAEEAKEFHFDVLAEEINSLEKSLAGADQKIGFCHNDLQYGNAMIDEETRQITIIDYEYASFNPVAYDVANHFCEMAADYHSDTPHILDYSKYPDLEERKRFVYIYMKSSGKSEARMTI</sequence>
<keyword evidence="3" id="KW-1185">Reference proteome</keyword>
<organism evidence="2 3">
    <name type="scientific">Platanthera guangdongensis</name>
    <dbReference type="NCBI Taxonomy" id="2320717"/>
    <lineage>
        <taxon>Eukaryota</taxon>
        <taxon>Viridiplantae</taxon>
        <taxon>Streptophyta</taxon>
        <taxon>Embryophyta</taxon>
        <taxon>Tracheophyta</taxon>
        <taxon>Spermatophyta</taxon>
        <taxon>Magnoliopsida</taxon>
        <taxon>Liliopsida</taxon>
        <taxon>Asparagales</taxon>
        <taxon>Orchidaceae</taxon>
        <taxon>Orchidoideae</taxon>
        <taxon>Orchideae</taxon>
        <taxon>Orchidinae</taxon>
        <taxon>Platanthera</taxon>
    </lineage>
</organism>
<dbReference type="Gene3D" id="3.90.1200.10">
    <property type="match status" value="1"/>
</dbReference>
<comment type="similarity">
    <text evidence="1">Belongs to the choline/ethanolamine kinase family.</text>
</comment>
<dbReference type="Pfam" id="PF01633">
    <property type="entry name" value="Choline_kinase"/>
    <property type="match status" value="1"/>
</dbReference>
<dbReference type="Proteomes" id="UP001412067">
    <property type="component" value="Unassembled WGS sequence"/>
</dbReference>
<gene>
    <name evidence="2" type="ORF">KSP40_PGU017871</name>
</gene>
<evidence type="ECO:0000256" key="1">
    <source>
        <dbReference type="ARBA" id="ARBA00038211"/>
    </source>
</evidence>
<protein>
    <recommendedName>
        <fullName evidence="4">Choline kinase</fullName>
    </recommendedName>
</protein>
<dbReference type="SUPFAM" id="SSF56112">
    <property type="entry name" value="Protein kinase-like (PK-like)"/>
    <property type="match status" value="1"/>
</dbReference>
<dbReference type="InterPro" id="IPR011009">
    <property type="entry name" value="Kinase-like_dom_sf"/>
</dbReference>
<name>A0ABR2LG94_9ASPA</name>
<reference evidence="2 3" key="1">
    <citation type="journal article" date="2022" name="Nat. Plants">
        <title>Genomes of leafy and leafless Platanthera orchids illuminate the evolution of mycoheterotrophy.</title>
        <authorList>
            <person name="Li M.H."/>
            <person name="Liu K.W."/>
            <person name="Li Z."/>
            <person name="Lu H.C."/>
            <person name="Ye Q.L."/>
            <person name="Zhang D."/>
            <person name="Wang J.Y."/>
            <person name="Li Y.F."/>
            <person name="Zhong Z.M."/>
            <person name="Liu X."/>
            <person name="Yu X."/>
            <person name="Liu D.K."/>
            <person name="Tu X.D."/>
            <person name="Liu B."/>
            <person name="Hao Y."/>
            <person name="Liao X.Y."/>
            <person name="Jiang Y.T."/>
            <person name="Sun W.H."/>
            <person name="Chen J."/>
            <person name="Chen Y.Q."/>
            <person name="Ai Y."/>
            <person name="Zhai J.W."/>
            <person name="Wu S.S."/>
            <person name="Zhou Z."/>
            <person name="Hsiao Y.Y."/>
            <person name="Wu W.L."/>
            <person name="Chen Y.Y."/>
            <person name="Lin Y.F."/>
            <person name="Hsu J.L."/>
            <person name="Li C.Y."/>
            <person name="Wang Z.W."/>
            <person name="Zhao X."/>
            <person name="Zhong W.Y."/>
            <person name="Ma X.K."/>
            <person name="Ma L."/>
            <person name="Huang J."/>
            <person name="Chen G.Z."/>
            <person name="Huang M.Z."/>
            <person name="Huang L."/>
            <person name="Peng D.H."/>
            <person name="Luo Y.B."/>
            <person name="Zou S.Q."/>
            <person name="Chen S.P."/>
            <person name="Lan S."/>
            <person name="Tsai W.C."/>
            <person name="Van de Peer Y."/>
            <person name="Liu Z.J."/>
        </authorList>
    </citation>
    <scope>NUCLEOTIDE SEQUENCE [LARGE SCALE GENOMIC DNA]</scope>
    <source>
        <strain evidence="2">Lor288</strain>
    </source>
</reference>
<proteinExistence type="inferred from homology"/>
<dbReference type="PANTHER" id="PTHR22603:SF93">
    <property type="entry name" value="RE24176P"/>
    <property type="match status" value="1"/>
</dbReference>
<evidence type="ECO:0000313" key="2">
    <source>
        <dbReference type="EMBL" id="KAK8940066.1"/>
    </source>
</evidence>
<comment type="caution">
    <text evidence="2">The sequence shown here is derived from an EMBL/GenBank/DDBJ whole genome shotgun (WGS) entry which is preliminary data.</text>
</comment>
<accession>A0ABR2LG94</accession>
<evidence type="ECO:0000313" key="3">
    <source>
        <dbReference type="Proteomes" id="UP001412067"/>
    </source>
</evidence>